<feature type="compositionally biased region" description="Basic and acidic residues" evidence="7">
    <location>
        <begin position="2140"/>
        <end position="2157"/>
    </location>
</feature>
<evidence type="ECO:0000256" key="2">
    <source>
        <dbReference type="ARBA" id="ARBA00022884"/>
    </source>
</evidence>
<dbReference type="Pfam" id="PF07744">
    <property type="entry name" value="SPOC"/>
    <property type="match status" value="1"/>
</dbReference>
<feature type="region of interest" description="Disordered" evidence="7">
    <location>
        <begin position="2073"/>
        <end position="2225"/>
    </location>
</feature>
<feature type="region of interest" description="Disordered" evidence="7">
    <location>
        <begin position="2357"/>
        <end position="2438"/>
    </location>
</feature>
<comment type="caution">
    <text evidence="9">The sequence shown here is derived from an EMBL/GenBank/DDBJ whole genome shotgun (WGS) entry which is preliminary data.</text>
</comment>
<feature type="compositionally biased region" description="Low complexity" evidence="7">
    <location>
        <begin position="1549"/>
        <end position="1566"/>
    </location>
</feature>
<evidence type="ECO:0000256" key="3">
    <source>
        <dbReference type="ARBA" id="ARBA00023015"/>
    </source>
</evidence>
<feature type="compositionally biased region" description="Basic residues" evidence="7">
    <location>
        <begin position="1073"/>
        <end position="1084"/>
    </location>
</feature>
<keyword evidence="6" id="KW-0539">Nucleus</keyword>
<feature type="domain" description="SPOC" evidence="8">
    <location>
        <begin position="3464"/>
        <end position="3627"/>
    </location>
</feature>
<keyword evidence="10" id="KW-1185">Reference proteome</keyword>
<feature type="compositionally biased region" description="Basic and acidic residues" evidence="7">
    <location>
        <begin position="1710"/>
        <end position="1723"/>
    </location>
</feature>
<feature type="compositionally biased region" description="Basic and acidic residues" evidence="7">
    <location>
        <begin position="178"/>
        <end position="219"/>
    </location>
</feature>
<feature type="region of interest" description="Disordered" evidence="7">
    <location>
        <begin position="615"/>
        <end position="666"/>
    </location>
</feature>
<feature type="compositionally biased region" description="Basic and acidic residues" evidence="7">
    <location>
        <begin position="2006"/>
        <end position="2022"/>
    </location>
</feature>
<feature type="compositionally biased region" description="Basic and acidic residues" evidence="7">
    <location>
        <begin position="1828"/>
        <end position="1841"/>
    </location>
</feature>
<feature type="compositionally biased region" description="Low complexity" evidence="7">
    <location>
        <begin position="2716"/>
        <end position="2730"/>
    </location>
</feature>
<proteinExistence type="predicted"/>
<feature type="compositionally biased region" description="Low complexity" evidence="7">
    <location>
        <begin position="132"/>
        <end position="142"/>
    </location>
</feature>
<dbReference type="STRING" id="307972.A0A2G8JX99"/>
<feature type="compositionally biased region" description="Basic and acidic residues" evidence="7">
    <location>
        <begin position="2073"/>
        <end position="2089"/>
    </location>
</feature>
<feature type="compositionally biased region" description="Basic and acidic residues" evidence="7">
    <location>
        <begin position="476"/>
        <end position="490"/>
    </location>
</feature>
<accession>A0A2G8JX99</accession>
<evidence type="ECO:0000256" key="4">
    <source>
        <dbReference type="ARBA" id="ARBA00023054"/>
    </source>
</evidence>
<dbReference type="EMBL" id="MRZV01001131">
    <property type="protein sequence ID" value="PIK40364.1"/>
    <property type="molecule type" value="Genomic_DNA"/>
</dbReference>
<feature type="region of interest" description="Disordered" evidence="7">
    <location>
        <begin position="13"/>
        <end position="166"/>
    </location>
</feature>
<feature type="compositionally biased region" description="Basic and acidic residues" evidence="7">
    <location>
        <begin position="233"/>
        <end position="249"/>
    </location>
</feature>
<feature type="region of interest" description="Disordered" evidence="7">
    <location>
        <begin position="3041"/>
        <end position="3081"/>
    </location>
</feature>
<keyword evidence="2" id="KW-0694">RNA-binding</keyword>
<comment type="subcellular location">
    <subcellularLocation>
        <location evidence="1">Nucleus</location>
    </subcellularLocation>
</comment>
<feature type="region of interest" description="Disordered" evidence="7">
    <location>
        <begin position="2273"/>
        <end position="2343"/>
    </location>
</feature>
<feature type="compositionally biased region" description="Basic residues" evidence="7">
    <location>
        <begin position="1945"/>
        <end position="1961"/>
    </location>
</feature>
<feature type="region of interest" description="Disordered" evidence="7">
    <location>
        <begin position="178"/>
        <end position="320"/>
    </location>
</feature>
<protein>
    <recommendedName>
        <fullName evidence="8">SPOC domain-containing protein</fullName>
    </recommendedName>
</protein>
<feature type="compositionally biased region" description="Basic and acidic residues" evidence="7">
    <location>
        <begin position="867"/>
        <end position="879"/>
    </location>
</feature>
<feature type="compositionally biased region" description="Basic and acidic residues" evidence="7">
    <location>
        <begin position="2171"/>
        <end position="2192"/>
    </location>
</feature>
<feature type="region of interest" description="Disordered" evidence="7">
    <location>
        <begin position="759"/>
        <end position="792"/>
    </location>
</feature>
<feature type="compositionally biased region" description="Basic and acidic residues" evidence="7">
    <location>
        <begin position="1674"/>
        <end position="1699"/>
    </location>
</feature>
<feature type="compositionally biased region" description="Polar residues" evidence="7">
    <location>
        <begin position="15"/>
        <end position="25"/>
    </location>
</feature>
<organism evidence="9 10">
    <name type="scientific">Stichopus japonicus</name>
    <name type="common">Sea cucumber</name>
    <dbReference type="NCBI Taxonomy" id="307972"/>
    <lineage>
        <taxon>Eukaryota</taxon>
        <taxon>Metazoa</taxon>
        <taxon>Echinodermata</taxon>
        <taxon>Eleutherozoa</taxon>
        <taxon>Echinozoa</taxon>
        <taxon>Holothuroidea</taxon>
        <taxon>Aspidochirotacea</taxon>
        <taxon>Aspidochirotida</taxon>
        <taxon>Stichopodidae</taxon>
        <taxon>Apostichopus</taxon>
    </lineage>
</organism>
<feature type="region of interest" description="Disordered" evidence="7">
    <location>
        <begin position="867"/>
        <end position="890"/>
    </location>
</feature>
<feature type="compositionally biased region" description="Basic and acidic residues" evidence="7">
    <location>
        <begin position="2643"/>
        <end position="2667"/>
    </location>
</feature>
<dbReference type="SUPFAM" id="SSF100939">
    <property type="entry name" value="SPOC domain-like"/>
    <property type="match status" value="1"/>
</dbReference>
<dbReference type="GO" id="GO:0003723">
    <property type="term" value="F:RNA binding"/>
    <property type="evidence" value="ECO:0007669"/>
    <property type="project" value="UniProtKB-KW"/>
</dbReference>
<sequence length="3627" mass="398907">MCPRLYLTSEVVLNRANSRQKSSSVEPAGEEVSPPGSIDEGRMSRSPTPKRKWKANSLMVPNSKEGSGTPMPISPFSDGGASEEPSWKVRNGSSERGSSMDQSDGRKVKNKLSDIPREDELAVVDRKKKGLSKLPSDKSSSPYLGNLKGDIHADSHPERTRENSLLHVDVDKDSWVEKLRDKRSPRNDFLSDKNPLKRGLDSNEPVVLHDGEGLKRWKDDDTETSADDINDSLSREDLQKKLEARKQRFSDNSPVDIQKIKDKRYYSPAHGKVPKLVKSGLRDSDNIPKGDSFLGDGRTVEDSHSAVSDGVPEDGDNGLSCKHNDKIGSFWWMGGQKSYSDEEVAEKPSEAASVLIQQQSFSESGDGGSTQAALNKPKKTVSDNLNLSQDRQRKKSSLGSVGQRIDSTRIPHISNDTDGGIASSSDQEEDQQSLTLLKLHSSHSNPPHSSLGNENSQSTRLSSNLDSFEKPLSFRNKFETNSRKSFDMRQRQRHPSHGEVVQLPEGKEKLLKSVEEKDKVKSRDGHNPKRKEAQGTVIQEMEWKMIPLDPISFPPSGRKEQIDAIFYGSSNDPKEPSFGNDTLGSKTLTASKAAGGLTDYSNDQYCNPLTLNTDGENFRTDADQLPRLSPKPGATKTGNAASPPTSVPPHLSPAATPVKTKEETLGDVQAKANVTKLLTEPLFIKSTPSSLETRNCQKTLLVDRDIKEKAVLSSSTLSCLNEKSSYLRPGEGKVSSWLRQMPSPTPVTLENDPRDRTAFLISNNAGSPSLSVTPSTPSTPSTPNDGKGGEILSTKIRVERLSNCRIVKKNRNSIDIDRNEKKPVNDDLYKYFQERMQESSIFSLDEARLNPDQSKTLVSSSAVLSKSKSEDVNAKEGSKLNRSNSDPRMASGAKLLTLPKTVDNSALGQIQPHLSSPQEKASDKVTTPSESASKLEVVGKAEQEQVKLSEEASVEKTSTAEVPKEKESPSAVTREAPKLRSILKKRTESTDDLDESGDLLVMSEVSKDTEQGLKRKRSPSPPSAADGKKAIHNLKPEKLVLPAEAEKKMESTSLPTTPKFQYPTNMLLLPPKDRKKLSVKPKPKTKTEKPAAAAITPVVKKPAEKSPATKKPSVFKKDTTGKPTNETVKSKSVNSSKEKAGVKPAVKKVEKKEERKVSHEKKGDERKVGDKKAVDEKRVLEKKSSLERKEERKLEKQDDKAAKKSEDKEKAVERKGGEDAKKEDKKQDKKDEKKPISEKKGEKQRPEEKKAAGDRKVEEKKVMKKTEDRKLSKDSKVDEKRTGEKKVSEKKSVEKKSDDRKNDGKKTEDRKADRQEDKRSSNEKKSEEVKKSSEKKLDDKKVEKKLEERKTDKHTEERRVVDKRSGDKKAKGEEKKNVDKRLEEKRCVDKKLEKKVSASSLPERKKSDKVVEKQKDGKTSEKVAQKKNDEKVIEQKSTEKEKSEKAKAKSVRKLQKSESADSKPKKTNTKEALKVRSKSEDKLKGGRVTPGKSVTKESSKKNPGDLSYASGSEEHALGATGGGVRALMDSLVTTTDSESEDDFEPIFQPAISSSKTKSSKAPAPKKNTIFSSSDESDSDSNEVRNVAPANAVPGLQQLFDRESLSDSDDSIVKDLSSLPPSQRAAHISSSSSDEDEPAARPTLPSRREQVSKSKENANHNKKLERGKVVGSKRQKVEKDHKDADKLERKSKLGDGDIRKGPSVKKSLTSKKVESKVESKPKEKVGKRKNRTEVKESKEKSGKTEELMPEKVIGKVKAKTVEKDTGKKQADKKKAEVIEKKDSDLFSDSGEEKVEYEPPKEVVKVPKERAKKVGSRSKVSRKARSGVLPKEEILEEPQREPLQDGIVEDFDTEVNNEEVAMLPQQPPCTDKVDSKPEPVREQRGEEEENVVSQTEELIVQEYETVEIVTEKPIQEEKAVVETVPPPIPAPTPPTPTPPPPKETKSTKKRKVKQRQKNRVKKIEKKEEKEEEKTEELPEQLPEQSTEPLIPEITISSEADIKVEIKAEESEETLVKESKPKETSIQDLPETEEETAAKLLGECLDAEKEAAMFEETAEATAALQFVEIDQERQIEQERQRALEEERQRGLEEEIFGESTPTPSSPAVPPTPSPAAPSPRPPTPRPVTPEVPALSMDDGIDSESTREVKEIDPSQEIKQEETEEITDIVVPTNDLEHRPEAPNSKQDEVLIKEEEVVTVVKSEAPKPNETTQSEPEAEGTIEPSKDKVEKVACKIPEEIKTEEIVTPKIEDDVTEEVKIPQVEEVVAMLPEMSSNIETHEGTSKVFPGDVTPTIKLEDPNPLLKLGNSGLLEPKPEDLEAAEETASVEVTTETASEANDSLVIAPEPFDLPMSVEVVREKLPEPPQTPHKSKKKKEHKKKKHKDKKSSKKEGRKTKKKRKRSKEERKRKKQKTSHKSDRIRSISGSSLSDLHLEGHKNMHPMHGQATAASMEPISHPGGLPIQKIENQQAVLYGHDAQWIHQVEETNKSYFPQHMYSQATGQMDPGFMKSPMVNQHLVGQTTRERIPMQTISQDDIRQSLRILPGGQDDIKLVSPYYFPGMQTDNSGHVAGMLPPNGTDDKSRIRHFSGKGSNLEGSHLYHCGEMLNSHMAMSSAASDGSMAVKTEAGDSLPQQLSNKMNLLSSSDHPHEGQTATSHERDGLKGNLKESPGKVGEAGEMVRHGDDVYEFIEEEPSLVTSKRMVQNQKNLACDPYEFQESPGPSSSKVSPSKVASRGRQKPRTRAAGARTRSNSRGAGKDVRVKEETNENIALSEVRKVEAENLTLKTEMDCSSTPKAAVAELVPSGDNKTHVSENLSCPPMPLSLPNTGALAGLIPVGAIPPAEKQMVNSYTDPMRMMANVTAAATSVASALQNKGNNGRVVQSNHSPPAPSVSMPAVVAALNNPPVSTQMLARVQEMRGPITTQPPMMQHGTKKTRGKKLPERSMSGQYQIHYAQHQQQIRNIPGSSVEAVEMHFNESLRRKQQLQNMPPKMPSSLGPMPIQAGQPVGVISTQSGMAILGNAFGTAGGSAAREAPALTNQLIGNHSHGSRSPAMATGMKSGPHTIASVPGSQTSPDTSLPGVSRSGVHPNLPSTLVSVPTSASKRQQGNLNNLKKYECRVPTSVAVTTYSDASVLRARLTQNDPKMRGNEDGKIMPNQPQDGLGQFLTGEAGDRIVPSEQRLPAAYHDAQIVYYTRPETHSVIRGPGPVGPIPHGMFPDPTGQGIQGLPISGLVHQGPYGMPFPPGPFPQRLFHPLVHGEQNQPLPSPRALASPRMVVPNTSSPRLSPKIKSPGLGHGDRTAQTPDKQAELHNITLRPPPAPGITSGIPPQGQDHPEMIPHRAMPPMMNQQTQQQLSKANNEMEKTAAEERRQQQHAHLPPAQHGIPPHIQQLSQSIPDHARTTPGPHPDRGSPGSRTPGPDGRTQPVLPPNSAARKQWSPSSHTPIAALGTHSASSMPSMSGDASMMLMMRYPVMWQGMLALKQEIATIQLHYICGNKVVGADALKMAYPPLRIAQRMRLEDSQLEGVARRMQVAEESVVLLALPCGSDQDEVMSQTSAMRSGLISYLREKQAAGIINVGPEGCTDPSYVIHIFPPCEFTQRSLSHKAPDLLESVMNLAYMMFVIATC</sequence>
<feature type="compositionally biased region" description="Basic and acidic residues" evidence="7">
    <location>
        <begin position="1869"/>
        <end position="1882"/>
    </location>
</feature>
<feature type="compositionally biased region" description="Acidic residues" evidence="7">
    <location>
        <begin position="220"/>
        <end position="230"/>
    </location>
</feature>
<feature type="compositionally biased region" description="Basic and acidic residues" evidence="7">
    <location>
        <begin position="1136"/>
        <end position="1447"/>
    </location>
</feature>
<feature type="compositionally biased region" description="Low complexity" evidence="7">
    <location>
        <begin position="767"/>
        <end position="783"/>
    </location>
</feature>
<dbReference type="InterPro" id="IPR010912">
    <property type="entry name" value="SPOC_met"/>
</dbReference>
<evidence type="ECO:0000256" key="5">
    <source>
        <dbReference type="ARBA" id="ARBA00023163"/>
    </source>
</evidence>
<feature type="region of interest" description="Disordered" evidence="7">
    <location>
        <begin position="912"/>
        <end position="1844"/>
    </location>
</feature>
<feature type="region of interest" description="Disordered" evidence="7">
    <location>
        <begin position="2637"/>
        <end position="2677"/>
    </location>
</feature>
<feature type="region of interest" description="Disordered" evidence="7">
    <location>
        <begin position="1910"/>
        <end position="1992"/>
    </location>
</feature>
<feature type="compositionally biased region" description="Basic residues" evidence="7">
    <location>
        <begin position="2366"/>
        <end position="2411"/>
    </location>
</feature>
<feature type="compositionally biased region" description="Basic residues" evidence="7">
    <location>
        <begin position="1808"/>
        <end position="1823"/>
    </location>
</feature>
<feature type="compositionally biased region" description="Basic and acidic residues" evidence="7">
    <location>
        <begin position="103"/>
        <end position="125"/>
    </location>
</feature>
<dbReference type="Gene3D" id="2.40.290.10">
    <property type="match status" value="1"/>
</dbReference>
<feature type="compositionally biased region" description="Polar residues" evidence="7">
    <location>
        <begin position="452"/>
        <end position="466"/>
    </location>
</feature>
<feature type="compositionally biased region" description="Polar residues" evidence="7">
    <location>
        <begin position="1051"/>
        <end position="1064"/>
    </location>
</feature>
<evidence type="ECO:0000256" key="6">
    <source>
        <dbReference type="ARBA" id="ARBA00023242"/>
    </source>
</evidence>
<feature type="compositionally biased region" description="Polar residues" evidence="7">
    <location>
        <begin position="355"/>
        <end position="373"/>
    </location>
</feature>
<evidence type="ECO:0000259" key="8">
    <source>
        <dbReference type="PROSITE" id="PS50917"/>
    </source>
</evidence>
<dbReference type="FunFam" id="2.40.290.10:FF:000002">
    <property type="entry name" value="Spen family transcriptional repressor"/>
    <property type="match status" value="1"/>
</dbReference>
<evidence type="ECO:0000256" key="1">
    <source>
        <dbReference type="ARBA" id="ARBA00004123"/>
    </source>
</evidence>
<dbReference type="Proteomes" id="UP000230750">
    <property type="component" value="Unassembled WGS sequence"/>
</dbReference>
<feature type="compositionally biased region" description="Polar residues" evidence="7">
    <location>
        <begin position="912"/>
        <end position="932"/>
    </location>
</feature>
<dbReference type="CDD" id="cd21543">
    <property type="entry name" value="SPOC_SHARP"/>
    <property type="match status" value="1"/>
</dbReference>
<dbReference type="InterPro" id="IPR016194">
    <property type="entry name" value="SPOC-like_C_dom_sf"/>
</dbReference>
<dbReference type="PROSITE" id="PS50917">
    <property type="entry name" value="SPOC"/>
    <property type="match status" value="1"/>
</dbReference>
<feature type="compositionally biased region" description="Pro residues" evidence="7">
    <location>
        <begin position="2100"/>
        <end position="2126"/>
    </location>
</feature>
<feature type="compositionally biased region" description="Basic and acidic residues" evidence="7">
    <location>
        <begin position="3359"/>
        <end position="3371"/>
    </location>
</feature>
<dbReference type="PANTHER" id="PTHR48125">
    <property type="entry name" value="LP07818P1"/>
    <property type="match status" value="1"/>
</dbReference>
<feature type="region of interest" description="Disordered" evidence="7">
    <location>
        <begin position="2006"/>
        <end position="2030"/>
    </location>
</feature>
<feature type="region of interest" description="Disordered" evidence="7">
    <location>
        <begin position="338"/>
        <end position="510"/>
    </location>
</feature>
<feature type="compositionally biased region" description="Basic and acidic residues" evidence="7">
    <location>
        <begin position="937"/>
        <end position="954"/>
    </location>
</feature>
<dbReference type="GO" id="GO:0005634">
    <property type="term" value="C:nucleus"/>
    <property type="evidence" value="ECO:0007669"/>
    <property type="project" value="UniProtKB-SubCell"/>
</dbReference>
<reference evidence="9 10" key="1">
    <citation type="journal article" date="2017" name="PLoS Biol.">
        <title>The sea cucumber genome provides insights into morphological evolution and visceral regeneration.</title>
        <authorList>
            <person name="Zhang X."/>
            <person name="Sun L."/>
            <person name="Yuan J."/>
            <person name="Sun Y."/>
            <person name="Gao Y."/>
            <person name="Zhang L."/>
            <person name="Li S."/>
            <person name="Dai H."/>
            <person name="Hamel J.F."/>
            <person name="Liu C."/>
            <person name="Yu Y."/>
            <person name="Liu S."/>
            <person name="Lin W."/>
            <person name="Guo K."/>
            <person name="Jin S."/>
            <person name="Xu P."/>
            <person name="Storey K.B."/>
            <person name="Huan P."/>
            <person name="Zhang T."/>
            <person name="Zhou Y."/>
            <person name="Zhang J."/>
            <person name="Lin C."/>
            <person name="Li X."/>
            <person name="Xing L."/>
            <person name="Huo D."/>
            <person name="Sun M."/>
            <person name="Wang L."/>
            <person name="Mercier A."/>
            <person name="Li F."/>
            <person name="Yang H."/>
            <person name="Xiang J."/>
        </authorList>
    </citation>
    <scope>NUCLEOTIDE SEQUENCE [LARGE SCALE GENOMIC DNA]</scope>
    <source>
        <strain evidence="9">Shaxun</strain>
        <tissue evidence="9">Muscle</tissue>
    </source>
</reference>
<dbReference type="PANTHER" id="PTHR48125:SF10">
    <property type="entry name" value="OS12G0136300 PROTEIN"/>
    <property type="match status" value="1"/>
</dbReference>
<evidence type="ECO:0000313" key="10">
    <source>
        <dbReference type="Proteomes" id="UP000230750"/>
    </source>
</evidence>
<feature type="compositionally biased region" description="Basic and acidic residues" evidence="7">
    <location>
        <begin position="1455"/>
        <end position="1484"/>
    </location>
</feature>
<feature type="compositionally biased region" description="Polar residues" evidence="7">
    <location>
        <begin position="91"/>
        <end position="102"/>
    </location>
</feature>
<feature type="compositionally biased region" description="Pro residues" evidence="7">
    <location>
        <begin position="1922"/>
        <end position="1939"/>
    </location>
</feature>
<feature type="region of interest" description="Disordered" evidence="7">
    <location>
        <begin position="3256"/>
        <end position="3458"/>
    </location>
</feature>
<feature type="compositionally biased region" description="Basic and acidic residues" evidence="7">
    <location>
        <begin position="1026"/>
        <end position="1050"/>
    </location>
</feature>
<keyword evidence="3" id="KW-0805">Transcription regulation</keyword>
<name>A0A2G8JX99_STIJA</name>
<feature type="compositionally biased region" description="Low complexity" evidence="7">
    <location>
        <begin position="2320"/>
        <end position="2334"/>
    </location>
</feature>
<keyword evidence="5" id="KW-0804">Transcription</keyword>
<gene>
    <name evidence="9" type="ORF">BSL78_22791</name>
</gene>
<dbReference type="OrthoDB" id="6407164at2759"/>
<feature type="compositionally biased region" description="Basic and acidic residues" evidence="7">
    <location>
        <begin position="1645"/>
        <end position="1667"/>
    </location>
</feature>
<feature type="region of interest" description="Disordered" evidence="7">
    <location>
        <begin position="1858"/>
        <end position="1894"/>
    </location>
</feature>
<feature type="compositionally biased region" description="Basic and acidic residues" evidence="7">
    <location>
        <begin position="1962"/>
        <end position="1974"/>
    </location>
</feature>
<evidence type="ECO:0000313" key="9">
    <source>
        <dbReference type="EMBL" id="PIK40364.1"/>
    </source>
</evidence>
<keyword evidence="4" id="KW-0175">Coiled coil</keyword>
<evidence type="ECO:0000256" key="7">
    <source>
        <dbReference type="SAM" id="MobiDB-lite"/>
    </source>
</evidence>
<feature type="compositionally biased region" description="Basic and acidic residues" evidence="7">
    <location>
        <begin position="1730"/>
        <end position="1807"/>
    </location>
</feature>
<feature type="compositionally biased region" description="Basic and acidic residues" evidence="7">
    <location>
        <begin position="1494"/>
        <end position="1503"/>
    </location>
</feature>
<feature type="compositionally biased region" description="Basic and acidic residues" evidence="7">
    <location>
        <begin position="149"/>
        <end position="166"/>
    </location>
</feature>
<feature type="region of interest" description="Disordered" evidence="7">
    <location>
        <begin position="2710"/>
        <end position="2759"/>
    </location>
</feature>
<dbReference type="InterPro" id="IPR012921">
    <property type="entry name" value="SPOC_C"/>
</dbReference>
<feature type="compositionally biased region" description="Low complexity" evidence="7">
    <location>
        <begin position="432"/>
        <end position="451"/>
    </location>
</feature>
<feature type="compositionally biased region" description="Low complexity" evidence="7">
    <location>
        <begin position="1125"/>
        <end position="1135"/>
    </location>
</feature>